<organism evidence="3 4">
    <name type="scientific">Candidatus Desulfobia pelagia</name>
    <dbReference type="NCBI Taxonomy" id="2841692"/>
    <lineage>
        <taxon>Bacteria</taxon>
        <taxon>Pseudomonadati</taxon>
        <taxon>Thermodesulfobacteriota</taxon>
        <taxon>Desulfobulbia</taxon>
        <taxon>Desulfobulbales</taxon>
        <taxon>Desulfobulbaceae</taxon>
        <taxon>Candidatus Desulfobia</taxon>
    </lineage>
</organism>
<accession>A0A8J6NF25</accession>
<name>A0A8J6NF25_9BACT</name>
<gene>
    <name evidence="3" type="ORF">H8E41_06925</name>
</gene>
<dbReference type="GO" id="GO:0061503">
    <property type="term" value="F:tRNA threonylcarbamoyladenosine dehydratase"/>
    <property type="evidence" value="ECO:0007669"/>
    <property type="project" value="TreeGrafter"/>
</dbReference>
<proteinExistence type="predicted"/>
<dbReference type="Gene3D" id="3.40.50.720">
    <property type="entry name" value="NAD(P)-binding Rossmann-like Domain"/>
    <property type="match status" value="1"/>
</dbReference>
<dbReference type="PANTHER" id="PTHR43267">
    <property type="entry name" value="TRNA THREONYLCARBAMOYLADENOSINE DEHYDRATASE"/>
    <property type="match status" value="1"/>
</dbReference>
<dbReference type="CDD" id="cd00755">
    <property type="entry name" value="YgdL_like"/>
    <property type="match status" value="1"/>
</dbReference>
<evidence type="ECO:0000313" key="4">
    <source>
        <dbReference type="Proteomes" id="UP000614424"/>
    </source>
</evidence>
<dbReference type="Proteomes" id="UP000614424">
    <property type="component" value="Unassembled WGS sequence"/>
</dbReference>
<dbReference type="GO" id="GO:0008641">
    <property type="term" value="F:ubiquitin-like modifier activating enzyme activity"/>
    <property type="evidence" value="ECO:0007669"/>
    <property type="project" value="InterPro"/>
</dbReference>
<keyword evidence="1" id="KW-1133">Transmembrane helix</keyword>
<keyword evidence="1" id="KW-0472">Membrane</keyword>
<evidence type="ECO:0000313" key="3">
    <source>
        <dbReference type="EMBL" id="MBC8317623.1"/>
    </source>
</evidence>
<dbReference type="InterPro" id="IPR000594">
    <property type="entry name" value="ThiF_NAD_FAD-bd"/>
</dbReference>
<sequence length="255" mass="28221">MADDRFARLKRLIGPERLDVLRSRTVTIVGLGAVGGYALEGLARSGVNHFRLVDFDQVSLTNINRQVLALESTVGRPKVEVARDRVRDINPDCQVEILNLFVDAETVGQVLDPQPDLIIDAIDSLNSKIELLVRITEQGIPVISSMGAALRTDPTLIRVDDIMDTWKCPMAKRIRKRLRRRGVEGGIPCVYSTEDIDFAYSGVEIVDEPEQGHDQGIERGRVRQILGSLPTVTAIFGLTIANLAILQLSSLEKEK</sequence>
<dbReference type="InterPro" id="IPR045886">
    <property type="entry name" value="ThiF/MoeB/HesA"/>
</dbReference>
<reference evidence="3 4" key="1">
    <citation type="submission" date="2020-08" db="EMBL/GenBank/DDBJ databases">
        <title>Bridging the membrane lipid divide: bacteria of the FCB group superphylum have the potential to synthesize archaeal ether lipids.</title>
        <authorList>
            <person name="Villanueva L."/>
            <person name="Von Meijenfeldt F.A.B."/>
            <person name="Westbye A.B."/>
            <person name="Yadav S."/>
            <person name="Hopmans E.C."/>
            <person name="Dutilh B.E."/>
            <person name="Sinninghe Damste J.S."/>
        </authorList>
    </citation>
    <scope>NUCLEOTIDE SEQUENCE [LARGE SCALE GENOMIC DNA]</scope>
    <source>
        <strain evidence="3">NIOZ-UU47</strain>
    </source>
</reference>
<dbReference type="SUPFAM" id="SSF69572">
    <property type="entry name" value="Activating enzymes of the ubiquitin-like proteins"/>
    <property type="match status" value="1"/>
</dbReference>
<feature type="transmembrane region" description="Helical" evidence="1">
    <location>
        <begin position="225"/>
        <end position="246"/>
    </location>
</feature>
<dbReference type="EMBL" id="JACNJZ010000094">
    <property type="protein sequence ID" value="MBC8317623.1"/>
    <property type="molecule type" value="Genomic_DNA"/>
</dbReference>
<dbReference type="AlphaFoldDB" id="A0A8J6NF25"/>
<feature type="domain" description="THIF-type NAD/FAD binding fold" evidence="2">
    <location>
        <begin position="11"/>
        <end position="249"/>
    </location>
</feature>
<comment type="caution">
    <text evidence="3">The sequence shown here is derived from an EMBL/GenBank/DDBJ whole genome shotgun (WGS) entry which is preliminary data.</text>
</comment>
<dbReference type="PANTHER" id="PTHR43267:SF1">
    <property type="entry name" value="TRNA THREONYLCARBAMOYLADENOSINE DEHYDRATASE"/>
    <property type="match status" value="1"/>
</dbReference>
<protein>
    <submittedName>
        <fullName evidence="3">tRNA threonylcarbamoyladenosine dehydratase</fullName>
    </submittedName>
</protein>
<dbReference type="GO" id="GO:0061504">
    <property type="term" value="P:cyclic threonylcarbamoyladenosine biosynthetic process"/>
    <property type="evidence" value="ECO:0007669"/>
    <property type="project" value="TreeGrafter"/>
</dbReference>
<dbReference type="InterPro" id="IPR035985">
    <property type="entry name" value="Ubiquitin-activating_enz"/>
</dbReference>
<evidence type="ECO:0000256" key="1">
    <source>
        <dbReference type="SAM" id="Phobius"/>
    </source>
</evidence>
<dbReference type="Pfam" id="PF00899">
    <property type="entry name" value="ThiF"/>
    <property type="match status" value="1"/>
</dbReference>
<evidence type="ECO:0000259" key="2">
    <source>
        <dbReference type="Pfam" id="PF00899"/>
    </source>
</evidence>
<keyword evidence="1" id="KW-0812">Transmembrane</keyword>